<dbReference type="InterPro" id="IPR006626">
    <property type="entry name" value="PbH1"/>
</dbReference>
<reference evidence="2 3" key="1">
    <citation type="submission" date="2020-10" db="EMBL/GenBank/DDBJ databases">
        <authorList>
            <person name="Castelo-Branco R."/>
            <person name="Eusebio N."/>
            <person name="Adriana R."/>
            <person name="Vieira A."/>
            <person name="Brugerolle De Fraissinette N."/>
            <person name="Rezende De Castro R."/>
            <person name="Schneider M.P."/>
            <person name="Vasconcelos V."/>
            <person name="Leao P.N."/>
        </authorList>
    </citation>
    <scope>NUCLEOTIDE SEQUENCE [LARGE SCALE GENOMIC DNA]</scope>
    <source>
        <strain evidence="2 3">LEGE 00031</strain>
    </source>
</reference>
<dbReference type="Gene3D" id="2.160.20.10">
    <property type="entry name" value="Single-stranded right-handed beta-helix, Pectin lyase-like"/>
    <property type="match status" value="1"/>
</dbReference>
<dbReference type="InterPro" id="IPR025193">
    <property type="entry name" value="DUF4114"/>
</dbReference>
<proteinExistence type="predicted"/>
<gene>
    <name evidence="2" type="ORF">IQ217_04895</name>
</gene>
<dbReference type="Proteomes" id="UP000658720">
    <property type="component" value="Unassembled WGS sequence"/>
</dbReference>
<evidence type="ECO:0000313" key="3">
    <source>
        <dbReference type="Proteomes" id="UP000658720"/>
    </source>
</evidence>
<feature type="domain" description="DUF4114" evidence="1">
    <location>
        <begin position="885"/>
        <end position="941"/>
    </location>
</feature>
<dbReference type="EMBL" id="JADEVV010000009">
    <property type="protein sequence ID" value="MBE9253210.1"/>
    <property type="molecule type" value="Genomic_DNA"/>
</dbReference>
<comment type="caution">
    <text evidence="2">The sequence shown here is derived from an EMBL/GenBank/DDBJ whole genome shotgun (WGS) entry which is preliminary data.</text>
</comment>
<accession>A0ABR9VPE0</accession>
<name>A0ABR9VPE0_9SYNC</name>
<dbReference type="Pfam" id="PF13448">
    <property type="entry name" value="DUF4114"/>
    <property type="match status" value="1"/>
</dbReference>
<dbReference type="RefSeq" id="WP_194019121.1">
    <property type="nucleotide sequence ID" value="NZ_JADEVV010000009.1"/>
</dbReference>
<protein>
    <submittedName>
        <fullName evidence="2">Right-handed parallel beta-helix repeat-containing protein</fullName>
    </submittedName>
</protein>
<evidence type="ECO:0000313" key="2">
    <source>
        <dbReference type="EMBL" id="MBE9253210.1"/>
    </source>
</evidence>
<dbReference type="SMART" id="SM00710">
    <property type="entry name" value="PbH1"/>
    <property type="match status" value="8"/>
</dbReference>
<organism evidence="2 3">
    <name type="scientific">Synechocystis salina LEGE 00031</name>
    <dbReference type="NCBI Taxonomy" id="1828736"/>
    <lineage>
        <taxon>Bacteria</taxon>
        <taxon>Bacillati</taxon>
        <taxon>Cyanobacteriota</taxon>
        <taxon>Cyanophyceae</taxon>
        <taxon>Synechococcales</taxon>
        <taxon>Merismopediaceae</taxon>
        <taxon>Synechocystis</taxon>
    </lineage>
</organism>
<dbReference type="InterPro" id="IPR012334">
    <property type="entry name" value="Pectin_lyas_fold"/>
</dbReference>
<sequence length="949" mass="96469">MASFTVTNLNDSGAGSLRQAILDANLNPGADVISFAVTGSINLLSALPDIIDTLTIDGTTAPGFDGNPLVAINFNNNPGLKFTNFNGNSAAGSQLLGLGIIDSSTNGVTVEVDNITIQGNYIGVDLDGQTARGNQGNGIFLGTQTSQHLIGTTSSVSGQFQLSNVISGNQGNGIRLAGSANNRISMNYIGTDVTGQIKLGNGLNGILVTQGSRDNLIGGFETGGNNPVDAGPFGDGSPVKFVVPPQGNLISGNTGNGVSIDQQSESNTLAGNFIGTVADGNSALGNGADGVAINEADNNFLLGTTVNQNPFVFYNVVSGNGGNGLRLTNADNTIIHANFFGAGANNATIVSNGLNGVMVEGTSRDTRFGSIIPLGNVTSGNTLNGVEVKDEVTGFTSFNTFSGLFAFSTIAPNGQDGILITSTGGNNTLRTNAFSGNVRHGIHLTGNATGVTIDPNIAGTSTFGESPLPNGGHGVLIGGNANNNFIGGFQSQTPSALPINLFSANKGYGLVIGDRAHNNTVINSQIGGGFNTDSPLGNGLGGLLITDQAFNNIIGGAPSPELPDNDPQVIAINNNGFGFTVNTTGTGNQLIDNFSQGNDSDGFAIVGSGGNNLTGNESQTNQGYGYSFLNSPSTNNTFNNNQGVDNNLGETQIANGWINGLVSQAVGANSFSLTQTTDLTVARTDSAGGTFTFGLTNGTVSLTVLSDAQASSANVLTVDKVYSDDPSSNWFTSEGQAFGTTAVQSIDTGTWTPFAQDSSGNQLALASLSVEGNNATATFAGGITASFSLPNTGTNTNFAGQSAPLTVRRLAGNENGLAFYRTDDLTGAVNGLLPGQSGYLAAAFTQAQNEGLVFSAAQLPAFQGTQGFALGLDSTANYGVLLLPQDNINAAFSSYSNANPGGAAQFQTFGSMGGRLTIGIEDIAVNSGLSDRDYNDLILTLAADNIGVI</sequence>
<keyword evidence="3" id="KW-1185">Reference proteome</keyword>
<evidence type="ECO:0000259" key="1">
    <source>
        <dbReference type="Pfam" id="PF13448"/>
    </source>
</evidence>